<feature type="domain" description="HEPN" evidence="1">
    <location>
        <begin position="10"/>
        <end position="123"/>
    </location>
</feature>
<dbReference type="SUPFAM" id="SSF81593">
    <property type="entry name" value="Nucleotidyltransferase substrate binding subunit/domain"/>
    <property type="match status" value="1"/>
</dbReference>
<dbReference type="PROSITE" id="PS50910">
    <property type="entry name" value="HEPN"/>
    <property type="match status" value="1"/>
</dbReference>
<reference evidence="2" key="1">
    <citation type="submission" date="2013-08" db="EMBL/GenBank/DDBJ databases">
        <authorList>
            <person name="Mendez C."/>
            <person name="Richter M."/>
            <person name="Ferrer M."/>
            <person name="Sanchez J."/>
        </authorList>
    </citation>
    <scope>NUCLEOTIDE SEQUENCE</scope>
</reference>
<evidence type="ECO:0000259" key="1">
    <source>
        <dbReference type="PROSITE" id="PS50910"/>
    </source>
</evidence>
<dbReference type="Gene3D" id="1.20.120.330">
    <property type="entry name" value="Nucleotidyltransferases domain 2"/>
    <property type="match status" value="1"/>
</dbReference>
<dbReference type="SMART" id="SM00748">
    <property type="entry name" value="HEPN"/>
    <property type="match status" value="1"/>
</dbReference>
<reference evidence="2" key="2">
    <citation type="journal article" date="2014" name="ISME J.">
        <title>Microbial stratification in low pH oxic and suboxic macroscopic growths along an acid mine drainage.</title>
        <authorList>
            <person name="Mendez-Garcia C."/>
            <person name="Mesa V."/>
            <person name="Sprenger R.R."/>
            <person name="Richter M."/>
            <person name="Diez M.S."/>
            <person name="Solano J."/>
            <person name="Bargiela R."/>
            <person name="Golyshina O.V."/>
            <person name="Manteca A."/>
            <person name="Ramos J.L."/>
            <person name="Gallego J.R."/>
            <person name="Llorente I."/>
            <person name="Martins Dos Santos V.A."/>
            <person name="Jensen O.N."/>
            <person name="Pelaez A.I."/>
            <person name="Sanchez J."/>
            <person name="Ferrer M."/>
        </authorList>
    </citation>
    <scope>NUCLEOTIDE SEQUENCE</scope>
</reference>
<gene>
    <name evidence="2" type="ORF">B1B_13658</name>
</gene>
<feature type="non-terminal residue" evidence="2">
    <location>
        <position position="1"/>
    </location>
</feature>
<comment type="caution">
    <text evidence="2">The sequence shown here is derived from an EMBL/GenBank/DDBJ whole genome shotgun (WGS) entry which is preliminary data.</text>
</comment>
<name>T0ZGV9_9ZZZZ</name>
<dbReference type="EMBL" id="AUZY01008998">
    <property type="protein sequence ID" value="EQD44058.1"/>
    <property type="molecule type" value="Genomic_DNA"/>
</dbReference>
<dbReference type="Pfam" id="PF05168">
    <property type="entry name" value="HEPN"/>
    <property type="match status" value="1"/>
</dbReference>
<sequence length="138" mass="15880">TSEDEFKNMIERSRRFLISAARNLEDGFIDVGSFSANQSLELFLKAMLLKEIGDYPHVHDLKVLLQNLGEVSTGARKKKILLMLKEKSIMLSTIQDSYIMSRYFNTAYSEEDLRSIIQFIEQIKEELSNVLGNGKKKE</sequence>
<evidence type="ECO:0000313" key="2">
    <source>
        <dbReference type="EMBL" id="EQD44058.1"/>
    </source>
</evidence>
<organism evidence="2">
    <name type="scientific">mine drainage metagenome</name>
    <dbReference type="NCBI Taxonomy" id="410659"/>
    <lineage>
        <taxon>unclassified sequences</taxon>
        <taxon>metagenomes</taxon>
        <taxon>ecological metagenomes</taxon>
    </lineage>
</organism>
<dbReference type="AlphaFoldDB" id="T0ZGV9"/>
<accession>T0ZGV9</accession>
<proteinExistence type="predicted"/>
<dbReference type="InterPro" id="IPR007842">
    <property type="entry name" value="HEPN_dom"/>
</dbReference>
<protein>
    <submittedName>
        <fullName evidence="2">HEPN domain protein</fullName>
    </submittedName>
</protein>